<keyword evidence="1" id="KW-0472">Membrane</keyword>
<comment type="caution">
    <text evidence="2">The sequence shown here is derived from an EMBL/GenBank/DDBJ whole genome shotgun (WGS) entry which is preliminary data.</text>
</comment>
<name>A0ABW6PM92_9NOCA</name>
<evidence type="ECO:0008006" key="4">
    <source>
        <dbReference type="Google" id="ProtNLM"/>
    </source>
</evidence>
<evidence type="ECO:0000313" key="2">
    <source>
        <dbReference type="EMBL" id="MFF0543530.1"/>
    </source>
</evidence>
<gene>
    <name evidence="2" type="ORF">ACFYTF_11915</name>
</gene>
<feature type="transmembrane region" description="Helical" evidence="1">
    <location>
        <begin position="38"/>
        <end position="55"/>
    </location>
</feature>
<evidence type="ECO:0000313" key="3">
    <source>
        <dbReference type="Proteomes" id="UP001601444"/>
    </source>
</evidence>
<keyword evidence="1" id="KW-1133">Transmembrane helix</keyword>
<dbReference type="Proteomes" id="UP001601444">
    <property type="component" value="Unassembled WGS sequence"/>
</dbReference>
<accession>A0ABW6PM92</accession>
<evidence type="ECO:0000256" key="1">
    <source>
        <dbReference type="SAM" id="Phobius"/>
    </source>
</evidence>
<protein>
    <recommendedName>
        <fullName evidence="4">DUF4245 domain-containing protein</fullName>
    </recommendedName>
</protein>
<reference evidence="2 3" key="1">
    <citation type="submission" date="2024-10" db="EMBL/GenBank/DDBJ databases">
        <title>The Natural Products Discovery Center: Release of the First 8490 Sequenced Strains for Exploring Actinobacteria Biosynthetic Diversity.</title>
        <authorList>
            <person name="Kalkreuter E."/>
            <person name="Kautsar S.A."/>
            <person name="Yang D."/>
            <person name="Bader C.D."/>
            <person name="Teijaro C.N."/>
            <person name="Fluegel L."/>
            <person name="Davis C.M."/>
            <person name="Simpson J.R."/>
            <person name="Lauterbach L."/>
            <person name="Steele A.D."/>
            <person name="Gui C."/>
            <person name="Meng S."/>
            <person name="Li G."/>
            <person name="Viehrig K."/>
            <person name="Ye F."/>
            <person name="Su P."/>
            <person name="Kiefer A.F."/>
            <person name="Nichols A."/>
            <person name="Cepeda A.J."/>
            <person name="Yan W."/>
            <person name="Fan B."/>
            <person name="Jiang Y."/>
            <person name="Adhikari A."/>
            <person name="Zheng C.-J."/>
            <person name="Schuster L."/>
            <person name="Cowan T.M."/>
            <person name="Smanski M.J."/>
            <person name="Chevrette M.G."/>
            <person name="De Carvalho L.P.S."/>
            <person name="Shen B."/>
        </authorList>
    </citation>
    <scope>NUCLEOTIDE SEQUENCE [LARGE SCALE GENOMIC DNA]</scope>
    <source>
        <strain evidence="2 3">NPDC004045</strain>
    </source>
</reference>
<organism evidence="2 3">
    <name type="scientific">Nocardia thailandica</name>
    <dbReference type="NCBI Taxonomy" id="257275"/>
    <lineage>
        <taxon>Bacteria</taxon>
        <taxon>Bacillati</taxon>
        <taxon>Actinomycetota</taxon>
        <taxon>Actinomycetes</taxon>
        <taxon>Mycobacteriales</taxon>
        <taxon>Nocardiaceae</taxon>
        <taxon>Nocardia</taxon>
    </lineage>
</organism>
<sequence length="220" mass="22693">MGTHEREAEAAYSEQYFDPGDRWVPVDRRLLGIDKRTIVPALIVLALAFLQGVLLPRIDAAVPEKDVTAAGDVIAVQGGIGFTAAGGWSLVAGERASDEPTGQGYPPQAVLTRGGTQFVVRVGTFDGDAAALLARIERTDELLGGALRAEGDPVAITTRGGVDGMITRYAAANTDGVLAAFVLDGTGIEVVAVGPAEPGQDVLGQVAEMIASIGRIGGTR</sequence>
<proteinExistence type="predicted"/>
<dbReference type="RefSeq" id="WP_387700153.1">
    <property type="nucleotide sequence ID" value="NZ_JBIAMX010000006.1"/>
</dbReference>
<keyword evidence="1" id="KW-0812">Transmembrane</keyword>
<keyword evidence="3" id="KW-1185">Reference proteome</keyword>
<dbReference type="EMBL" id="JBIAMX010000006">
    <property type="protein sequence ID" value="MFF0543530.1"/>
    <property type="molecule type" value="Genomic_DNA"/>
</dbReference>